<accession>K6YVU8</accession>
<dbReference type="PATRIC" id="fig|1129794.4.peg.2371"/>
<dbReference type="HOGENOM" id="CLU_1676178_0_0_6"/>
<gene>
    <name evidence="3" type="ORF">C427_2391</name>
</gene>
<dbReference type="KEGG" id="gps:C427_2391"/>
<keyword evidence="4" id="KW-1185">Reference proteome</keyword>
<evidence type="ECO:0000313" key="3">
    <source>
        <dbReference type="EMBL" id="AGH44500.1"/>
    </source>
</evidence>
<protein>
    <submittedName>
        <fullName evidence="3">Uncharacterized protein</fullName>
    </submittedName>
</protein>
<evidence type="ECO:0000313" key="4">
    <source>
        <dbReference type="Proteomes" id="UP000011864"/>
    </source>
</evidence>
<sequence>MVAGGESAARIAILLTLLPKLSENTCDALTAHFVNGYDTDWIFNLYGIDQPNFTRSVTKLSAVNNTVEALKICKQHRAVWVSLILSLIPKFGEGTRQSLTEWVSTLDGSNRPSYPPKNLKRSLDKFYAVIDKIEQIKTLDNAHLSDMNLTVTNEARA</sequence>
<dbReference type="Proteomes" id="UP000011864">
    <property type="component" value="Chromosome"/>
</dbReference>
<organism evidence="3 4">
    <name type="scientific">Paraglaciecola psychrophila 170</name>
    <dbReference type="NCBI Taxonomy" id="1129794"/>
    <lineage>
        <taxon>Bacteria</taxon>
        <taxon>Pseudomonadati</taxon>
        <taxon>Pseudomonadota</taxon>
        <taxon>Gammaproteobacteria</taxon>
        <taxon>Alteromonadales</taxon>
        <taxon>Alteromonadaceae</taxon>
        <taxon>Paraglaciecola</taxon>
    </lineage>
</organism>
<dbReference type="STRING" id="1129794.C427_2391"/>
<keyword evidence="2" id="KW-0804">Transcription</keyword>
<keyword evidence="1" id="KW-0805">Transcription regulation</keyword>
<name>K6YVU8_9ALTE</name>
<dbReference type="Gene3D" id="1.10.10.2690">
    <property type="match status" value="1"/>
</dbReference>
<dbReference type="AlphaFoldDB" id="K6YVU8"/>
<reference evidence="3 4" key="1">
    <citation type="journal article" date="2013" name="Genome Announc.">
        <title>Complete Genome Sequence of Glaciecola psychrophila Strain 170T.</title>
        <authorList>
            <person name="Yin J."/>
            <person name="Chen J."/>
            <person name="Liu G."/>
            <person name="Yu Y."/>
            <person name="Song L."/>
            <person name="Wang X."/>
            <person name="Qu X."/>
        </authorList>
    </citation>
    <scope>NUCLEOTIDE SEQUENCE [LARGE SCALE GENOMIC DNA]</scope>
    <source>
        <strain evidence="3 4">170</strain>
    </source>
</reference>
<proteinExistence type="predicted"/>
<dbReference type="InterPro" id="IPR053721">
    <property type="entry name" value="Fimbrial_Adhesin_Reg"/>
</dbReference>
<evidence type="ECO:0000256" key="2">
    <source>
        <dbReference type="ARBA" id="ARBA00023163"/>
    </source>
</evidence>
<dbReference type="EMBL" id="CP003837">
    <property type="protein sequence ID" value="AGH44500.1"/>
    <property type="molecule type" value="Genomic_DNA"/>
</dbReference>
<evidence type="ECO:0000256" key="1">
    <source>
        <dbReference type="ARBA" id="ARBA00023015"/>
    </source>
</evidence>